<evidence type="ECO:0000313" key="18">
    <source>
        <dbReference type="EMBL" id="CAD5311391.1"/>
    </source>
</evidence>
<dbReference type="InterPro" id="IPR029061">
    <property type="entry name" value="THDP-binding"/>
</dbReference>
<evidence type="ECO:0000256" key="13">
    <source>
        <dbReference type="ARBA" id="ARBA00051231"/>
    </source>
</evidence>
<dbReference type="SMART" id="SM00360">
    <property type="entry name" value="RRM"/>
    <property type="match status" value="2"/>
</dbReference>
<evidence type="ECO:0000256" key="9">
    <source>
        <dbReference type="ARBA" id="ARBA00023052"/>
    </source>
</evidence>
<evidence type="ECO:0000256" key="3">
    <source>
        <dbReference type="ARBA" id="ARBA00005436"/>
    </source>
</evidence>
<keyword evidence="16" id="KW-0175">Coiled coil</keyword>
<keyword evidence="8 15" id="KW-0560">Oxidoreductase</keyword>
<dbReference type="InterPro" id="IPR017597">
    <property type="entry name" value="Pyrv_DH_E1_asu_subgrp-y"/>
</dbReference>
<sequence>MSTVGELACSYAVMILEDEGIAITADKIATLVKAAGVSIESYWPMLFAKMAEKRNVTDLIMNVGAGGGGGAPVAAAAPAAGGGAAAAAPAAEEKKKDEPAEESDGDLGFAMATAFAPTKLTATVPLHGSHENRLLLPIRLAPPSSFLGSTRSLSLRRLNHSNATRRSPVVSVQEVVKEKQSTNNTSLLITKEEGLELYEDMILGRSFEDMCAQMYYRGKMFGFVHLYNGQEAVSTGFIKLLTKSDSVVSTYRDHVHALSKGVSARAVMSELFGKVTGCCRGQGGSMHMFSKEHNMLGGFAFIGEGIPVATGAAFSSKYRREVLKQDCDDVTVAFFGDGTCNNGQFFECLNMAALYKLPIIFVVENNLWAIGMSHLRATSDPEIWKKGPAFGMPGVHVDGMDVLKVREVAKEAVTRARRGEGPTLVECETYRFRGHSLADPDELRDAAEKAKYAARDPIAALKKYLIENKLAKEAELKSIEKKIDELVEEAVEFADASPQPGRSQLLENVFADPKGFGIGPDGRYRCEDPKFTEGTAQLAYNIALNLKICRLLHNSITTTFPQSQGVVDVVVRMKIEDEWAIRQDCTGSNFMAPTFFVIKVFAQPLQIKVSSSELSVLDEEKEEEVVKGEAEPNKDSVVSKAEPVKKPRPCELYVCNIPRSYDIAQLLDMFQPFGTVISVEVSRNPQTGESRGSGYVTMGSINSAKIAIASLDGTEVGGREMRVRYSVDMNPGTRRNPEVLNSTPKKILMYESQHKVYVGNLPWFTQPDGLRNHFSKFGTIVSTRVLHDRKTGRNRVFAFLSFTSGEERDAALSFNGTQYEGRRIIVREGIEKSES</sequence>
<evidence type="ECO:0000256" key="8">
    <source>
        <dbReference type="ARBA" id="ARBA00023002"/>
    </source>
</evidence>
<comment type="function">
    <text evidence="12">The pyruvate dehydrogenase complex catalyzes the overall conversion of pyruvate to acetyl-CoA and CO(2). It contains multiple copies of three enzymatic components: pyruvate dehydrogenase (E1), dihydrolipoamide acetyltransferase (E2) and lipoamide dehydrogenase (E3).</text>
</comment>
<dbReference type="GO" id="GO:0003735">
    <property type="term" value="F:structural constituent of ribosome"/>
    <property type="evidence" value="ECO:0007669"/>
    <property type="project" value="InterPro"/>
</dbReference>
<dbReference type="Gene3D" id="3.40.50.970">
    <property type="match status" value="1"/>
</dbReference>
<keyword evidence="6 14" id="KW-0694">RNA-binding</keyword>
<evidence type="ECO:0000313" key="19">
    <source>
        <dbReference type="Proteomes" id="UP000516314"/>
    </source>
</evidence>
<feature type="coiled-coil region" evidence="16">
    <location>
        <begin position="469"/>
        <end position="496"/>
    </location>
</feature>
<dbReference type="GO" id="GO:0005840">
    <property type="term" value="C:ribosome"/>
    <property type="evidence" value="ECO:0007669"/>
    <property type="project" value="UniProtKB-KW"/>
</dbReference>
<dbReference type="InterPro" id="IPR050642">
    <property type="entry name" value="PDH_E1_Alpha_Subunit"/>
</dbReference>
<dbReference type="Gene3D" id="1.10.10.1410">
    <property type="match status" value="1"/>
</dbReference>
<name>A0A7G2DRX4_ARATH</name>
<dbReference type="GO" id="GO:0006086">
    <property type="term" value="P:pyruvate decarboxylation to acetyl-CoA"/>
    <property type="evidence" value="ECO:0007669"/>
    <property type="project" value="InterPro"/>
</dbReference>
<reference evidence="18 19" key="1">
    <citation type="submission" date="2020-09" db="EMBL/GenBank/DDBJ databases">
        <authorList>
            <person name="Ashkenazy H."/>
        </authorList>
    </citation>
    <scope>NUCLEOTIDE SEQUENCE [LARGE SCALE GENOMIC DNA]</scope>
    <source>
        <strain evidence="19">cv. Cdm-0</strain>
    </source>
</reference>
<evidence type="ECO:0000256" key="6">
    <source>
        <dbReference type="ARBA" id="ARBA00022884"/>
    </source>
</evidence>
<dbReference type="FunFam" id="3.30.70.330:FF:001041">
    <property type="entry name" value="RNA-binding protein CP33, chloroplastic"/>
    <property type="match status" value="1"/>
</dbReference>
<dbReference type="PANTHER" id="PTHR11516:SF60">
    <property type="entry name" value="PYRUVATE DEHYDROGENASE E1 COMPONENT SUBUNIT ALPHA"/>
    <property type="match status" value="1"/>
</dbReference>
<evidence type="ECO:0000256" key="2">
    <source>
        <dbReference type="ARBA" id="ARBA00003362"/>
    </source>
</evidence>
<dbReference type="FunFam" id="3.40.50.970:FF:000013">
    <property type="entry name" value="Pyruvate dehydrogenase E1 component subunit alpha"/>
    <property type="match status" value="1"/>
</dbReference>
<dbReference type="Proteomes" id="UP000516314">
    <property type="component" value="Chromosome 1"/>
</dbReference>
<dbReference type="NCBIfam" id="TIGR03182">
    <property type="entry name" value="PDH_E1_alph_y"/>
    <property type="match status" value="1"/>
</dbReference>
<evidence type="ECO:0000256" key="14">
    <source>
        <dbReference type="PROSITE-ProRule" id="PRU00176"/>
    </source>
</evidence>
<dbReference type="EMBL" id="LR881466">
    <property type="protein sequence ID" value="CAD5311391.1"/>
    <property type="molecule type" value="Genomic_DNA"/>
</dbReference>
<dbReference type="FunFam" id="3.30.70.330:FF:001040">
    <property type="entry name" value="RNA-binding (RRM/RBD/RNP motifs) family protein"/>
    <property type="match status" value="1"/>
</dbReference>
<dbReference type="EC" id="1.2.4.1" evidence="15"/>
<evidence type="ECO:0000256" key="15">
    <source>
        <dbReference type="RuleBase" id="RU361139"/>
    </source>
</evidence>
<keyword evidence="7" id="KW-0689">Ribosomal protein</keyword>
<evidence type="ECO:0000256" key="10">
    <source>
        <dbReference type="ARBA" id="ARBA00023274"/>
    </source>
</evidence>
<keyword evidence="10" id="KW-0687">Ribonucleoprotein</keyword>
<evidence type="ECO:0000259" key="17">
    <source>
        <dbReference type="PROSITE" id="PS50102"/>
    </source>
</evidence>
<dbReference type="Pfam" id="PF00076">
    <property type="entry name" value="RRM_1"/>
    <property type="match status" value="2"/>
</dbReference>
<dbReference type="FunFam" id="1.10.10.1410:FF:000001">
    <property type="entry name" value="60S acidic ribosomal protein P1"/>
    <property type="match status" value="1"/>
</dbReference>
<evidence type="ECO:0000256" key="4">
    <source>
        <dbReference type="ARBA" id="ARBA00011130"/>
    </source>
</evidence>
<evidence type="ECO:0000256" key="11">
    <source>
        <dbReference type="ARBA" id="ARBA00023317"/>
    </source>
</evidence>
<comment type="subunit">
    <text evidence="4">Tetramer of 2 alpha and 2 beta subunits.</text>
</comment>
<comment type="subunit">
    <text evidence="5">P1 and P2 exist as dimers at the large ribosomal subunit.</text>
</comment>
<dbReference type="Pfam" id="PF00676">
    <property type="entry name" value="E1_dh"/>
    <property type="match status" value="1"/>
</dbReference>
<comment type="catalytic activity">
    <reaction evidence="13 15">
        <text>N(6)-[(R)-lipoyl]-L-lysyl-[protein] + pyruvate + H(+) = N(6)-[(R)-S(8)-acetyldihydrolipoyl]-L-lysyl-[protein] + CO2</text>
        <dbReference type="Rhea" id="RHEA:19189"/>
        <dbReference type="Rhea" id="RHEA-COMP:10474"/>
        <dbReference type="Rhea" id="RHEA-COMP:10478"/>
        <dbReference type="ChEBI" id="CHEBI:15361"/>
        <dbReference type="ChEBI" id="CHEBI:15378"/>
        <dbReference type="ChEBI" id="CHEBI:16526"/>
        <dbReference type="ChEBI" id="CHEBI:83099"/>
        <dbReference type="ChEBI" id="CHEBI:83111"/>
        <dbReference type="EC" id="1.2.4.1"/>
    </reaction>
</comment>
<gene>
    <name evidence="18" type="ORF">AT9943_LOCUS7</name>
</gene>
<dbReference type="SUPFAM" id="SSF52518">
    <property type="entry name" value="Thiamin diphosphate-binding fold (THDP-binding)"/>
    <property type="match status" value="1"/>
</dbReference>
<proteinExistence type="inferred from homology"/>
<dbReference type="HAMAP" id="MF_01478">
    <property type="entry name" value="Ribosomal_L12_arch"/>
    <property type="match status" value="1"/>
</dbReference>
<dbReference type="GO" id="GO:1990904">
    <property type="term" value="C:ribonucleoprotein complex"/>
    <property type="evidence" value="ECO:0007669"/>
    <property type="project" value="UniProtKB-KW"/>
</dbReference>
<dbReference type="Pfam" id="PF00428">
    <property type="entry name" value="Ribosomal_60s"/>
    <property type="match status" value="1"/>
</dbReference>
<keyword evidence="11 15" id="KW-0670">Pyruvate</keyword>
<organism evidence="18 19">
    <name type="scientific">Arabidopsis thaliana</name>
    <name type="common">Mouse-ear cress</name>
    <dbReference type="NCBI Taxonomy" id="3702"/>
    <lineage>
        <taxon>Eukaryota</taxon>
        <taxon>Viridiplantae</taxon>
        <taxon>Streptophyta</taxon>
        <taxon>Embryophyta</taxon>
        <taxon>Tracheophyta</taxon>
        <taxon>Spermatophyta</taxon>
        <taxon>Magnoliopsida</taxon>
        <taxon>eudicotyledons</taxon>
        <taxon>Gunneridae</taxon>
        <taxon>Pentapetalae</taxon>
        <taxon>rosids</taxon>
        <taxon>malvids</taxon>
        <taxon>Brassicales</taxon>
        <taxon>Brassicaceae</taxon>
        <taxon>Camelineae</taxon>
        <taxon>Arabidopsis</taxon>
    </lineage>
</organism>
<feature type="domain" description="RRM" evidence="17">
    <location>
        <begin position="650"/>
        <end position="728"/>
    </location>
</feature>
<dbReference type="GO" id="GO:0006414">
    <property type="term" value="P:translational elongation"/>
    <property type="evidence" value="ECO:0007669"/>
    <property type="project" value="InterPro"/>
</dbReference>
<evidence type="ECO:0000256" key="5">
    <source>
        <dbReference type="ARBA" id="ARBA00011266"/>
    </source>
</evidence>
<dbReference type="InterPro" id="IPR012677">
    <property type="entry name" value="Nucleotide-bd_a/b_plait_sf"/>
</dbReference>
<evidence type="ECO:0000256" key="16">
    <source>
        <dbReference type="SAM" id="Coils"/>
    </source>
</evidence>
<protein>
    <recommendedName>
        <fullName evidence="15">Pyruvate dehydrogenase E1 component subunit alpha</fullName>
        <ecNumber evidence="15">1.2.4.1</ecNumber>
    </recommendedName>
</protein>
<dbReference type="InterPro" id="IPR038716">
    <property type="entry name" value="P1/P2_N_sf"/>
</dbReference>
<comment type="function">
    <text evidence="2">Plays an important role in the elongation step of protein synthesis.</text>
</comment>
<dbReference type="InterPro" id="IPR001017">
    <property type="entry name" value="DH_E1"/>
</dbReference>
<comment type="similarity">
    <text evidence="3">Belongs to the eukaryotic ribosomal protein P1/P2 family.</text>
</comment>
<dbReference type="CDD" id="cd05831">
    <property type="entry name" value="Ribosomal_P1"/>
    <property type="match status" value="1"/>
</dbReference>
<dbReference type="PROSITE" id="PS50102">
    <property type="entry name" value="RRM"/>
    <property type="match status" value="2"/>
</dbReference>
<dbReference type="InterPro" id="IPR027534">
    <property type="entry name" value="Ribosomal_P1/P2"/>
</dbReference>
<evidence type="ECO:0000256" key="12">
    <source>
        <dbReference type="ARBA" id="ARBA00025211"/>
    </source>
</evidence>
<dbReference type="InterPro" id="IPR035979">
    <property type="entry name" value="RBD_domain_sf"/>
</dbReference>
<dbReference type="InterPro" id="IPR048289">
    <property type="entry name" value="RRM2_NsCP33-like"/>
</dbReference>
<accession>A0A7G2DRX4</accession>
<dbReference type="GO" id="GO:0004739">
    <property type="term" value="F:pyruvate dehydrogenase (acetyl-transferring) activity"/>
    <property type="evidence" value="ECO:0007669"/>
    <property type="project" value="UniProtKB-UniRule"/>
</dbReference>
<dbReference type="CDD" id="cd02000">
    <property type="entry name" value="TPP_E1_PDC_ADC_BCADC"/>
    <property type="match status" value="1"/>
</dbReference>
<keyword evidence="9 15" id="KW-0786">Thiamine pyrophosphate</keyword>
<comment type="cofactor">
    <cofactor evidence="1 15">
        <name>thiamine diphosphate</name>
        <dbReference type="ChEBI" id="CHEBI:58937"/>
    </cofactor>
</comment>
<evidence type="ECO:0000256" key="7">
    <source>
        <dbReference type="ARBA" id="ARBA00022980"/>
    </source>
</evidence>
<dbReference type="SUPFAM" id="SSF54928">
    <property type="entry name" value="RNA-binding domain, RBD"/>
    <property type="match status" value="2"/>
</dbReference>
<dbReference type="GO" id="GO:0003723">
    <property type="term" value="F:RNA binding"/>
    <property type="evidence" value="ECO:0007669"/>
    <property type="project" value="UniProtKB-UniRule"/>
</dbReference>
<dbReference type="CDD" id="cd21609">
    <property type="entry name" value="RRM1_PSRP2_like"/>
    <property type="match status" value="1"/>
</dbReference>
<dbReference type="CDD" id="cd21608">
    <property type="entry name" value="RRM2_NsCP33_like"/>
    <property type="match status" value="1"/>
</dbReference>
<feature type="domain" description="RRM" evidence="17">
    <location>
        <begin position="754"/>
        <end position="831"/>
    </location>
</feature>
<evidence type="ECO:0000256" key="1">
    <source>
        <dbReference type="ARBA" id="ARBA00001964"/>
    </source>
</evidence>
<dbReference type="PANTHER" id="PTHR11516">
    <property type="entry name" value="PYRUVATE DEHYDROGENASE E1 COMPONENT, ALPHA SUBUNIT BACTERIAL AND ORGANELLAR"/>
    <property type="match status" value="1"/>
</dbReference>
<dbReference type="Gene3D" id="3.30.70.330">
    <property type="match status" value="2"/>
</dbReference>
<dbReference type="AlphaFoldDB" id="A0A7G2DRX4"/>
<dbReference type="InterPro" id="IPR000504">
    <property type="entry name" value="RRM_dom"/>
</dbReference>